<comment type="caution">
    <text evidence="2">The sequence shown here is derived from an EMBL/GenBank/DDBJ whole genome shotgun (WGS) entry which is preliminary data.</text>
</comment>
<keyword evidence="1" id="KW-0812">Transmembrane</keyword>
<protein>
    <submittedName>
        <fullName evidence="2">Uncharacterized protein</fullName>
    </submittedName>
</protein>
<reference evidence="2 3" key="1">
    <citation type="submission" date="2020-08" db="EMBL/GenBank/DDBJ databases">
        <title>Whole-Genome Sequence of French Clinical Streptomyces mexicanus Strain Q0842.</title>
        <authorList>
            <person name="Boxberger M."/>
            <person name="La Scola B."/>
        </authorList>
    </citation>
    <scope>NUCLEOTIDE SEQUENCE [LARGE SCALE GENOMIC DNA]</scope>
    <source>
        <strain evidence="2 3">Marseille-Q0842</strain>
    </source>
</reference>
<evidence type="ECO:0000313" key="3">
    <source>
        <dbReference type="Proteomes" id="UP000517694"/>
    </source>
</evidence>
<evidence type="ECO:0000256" key="1">
    <source>
        <dbReference type="SAM" id="Phobius"/>
    </source>
</evidence>
<sequence>MVGVLFWLIGSCFLLLGLSCLFVALLVWLSRREGVERATFPKFLLWAGAGIGSEALMLVFYTLNP</sequence>
<keyword evidence="1" id="KW-1133">Transmembrane helix</keyword>
<name>A0A7X1I3F4_9ACTN</name>
<keyword evidence="3" id="KW-1185">Reference proteome</keyword>
<proteinExistence type="predicted"/>
<dbReference type="OrthoDB" id="10008029at2"/>
<organism evidence="2 3">
    <name type="scientific">Streptomyces mexicanus</name>
    <dbReference type="NCBI Taxonomy" id="178566"/>
    <lineage>
        <taxon>Bacteria</taxon>
        <taxon>Bacillati</taxon>
        <taxon>Actinomycetota</taxon>
        <taxon>Actinomycetes</taxon>
        <taxon>Kitasatosporales</taxon>
        <taxon>Streptomycetaceae</taxon>
        <taxon>Streptomyces</taxon>
    </lineage>
</organism>
<feature type="transmembrane region" description="Helical" evidence="1">
    <location>
        <begin position="43"/>
        <end position="63"/>
    </location>
</feature>
<evidence type="ECO:0000313" key="2">
    <source>
        <dbReference type="EMBL" id="MBC2865813.1"/>
    </source>
</evidence>
<feature type="transmembrane region" description="Helical" evidence="1">
    <location>
        <begin position="6"/>
        <end position="31"/>
    </location>
</feature>
<dbReference type="AlphaFoldDB" id="A0A7X1I3F4"/>
<dbReference type="RefSeq" id="WP_159667568.1">
    <property type="nucleotide sequence ID" value="NZ_JACMHY010000004.1"/>
</dbReference>
<keyword evidence="1" id="KW-0472">Membrane</keyword>
<dbReference type="Proteomes" id="UP000517694">
    <property type="component" value="Unassembled WGS sequence"/>
</dbReference>
<gene>
    <name evidence="2" type="ORF">H1R13_12690</name>
</gene>
<accession>A0A7X1I3F4</accession>
<dbReference type="EMBL" id="JACMHY010000004">
    <property type="protein sequence ID" value="MBC2865813.1"/>
    <property type="molecule type" value="Genomic_DNA"/>
</dbReference>